<dbReference type="InterPro" id="IPR002347">
    <property type="entry name" value="SDR_fam"/>
</dbReference>
<organism evidence="4 5">
    <name type="scientific">Delitschia confertaspora ATCC 74209</name>
    <dbReference type="NCBI Taxonomy" id="1513339"/>
    <lineage>
        <taxon>Eukaryota</taxon>
        <taxon>Fungi</taxon>
        <taxon>Dikarya</taxon>
        <taxon>Ascomycota</taxon>
        <taxon>Pezizomycotina</taxon>
        <taxon>Dothideomycetes</taxon>
        <taxon>Pleosporomycetidae</taxon>
        <taxon>Pleosporales</taxon>
        <taxon>Delitschiaceae</taxon>
        <taxon>Delitschia</taxon>
    </lineage>
</organism>
<accession>A0A9P4JL91</accession>
<gene>
    <name evidence="4" type="ORF">GQ43DRAFT_443042</name>
</gene>
<name>A0A9P4JL91_9PLEO</name>
<dbReference type="PRINTS" id="PR00081">
    <property type="entry name" value="GDHRDH"/>
</dbReference>
<sequence>MAERPQTAYVTGGASGIGRALVEMLVDKGIHVFIADRDLPSARSLCQTLNSNAGSTITHCVEVDVSSYSSQLSAFQQAVSASKTIDFVFPVAGVGEKAWLPKADEMEGKGLVEPDLSVLDVDLKGVLWTVGLAVQQMKRQDKGRDGWRGKITCVSSICGLYSISTVPIYTAAKHGVVGFVRSYGELLPSLHSITLNTIAPNVVRTGISTEEFYERMEKEGLLVPMQGAIDAFAHTMESAESGEVYECGPNGGFCKREGVGYLDESTKRACAEIEGRARVLHQWDRLGEERSTEW</sequence>
<evidence type="ECO:0000313" key="4">
    <source>
        <dbReference type="EMBL" id="KAF2198777.1"/>
    </source>
</evidence>
<dbReference type="SUPFAM" id="SSF51735">
    <property type="entry name" value="NAD(P)-binding Rossmann-fold domains"/>
    <property type="match status" value="1"/>
</dbReference>
<dbReference type="Proteomes" id="UP000799536">
    <property type="component" value="Unassembled WGS sequence"/>
</dbReference>
<reference evidence="4" key="1">
    <citation type="journal article" date="2020" name="Stud. Mycol.">
        <title>101 Dothideomycetes genomes: a test case for predicting lifestyles and emergence of pathogens.</title>
        <authorList>
            <person name="Haridas S."/>
            <person name="Albert R."/>
            <person name="Binder M."/>
            <person name="Bloem J."/>
            <person name="Labutti K."/>
            <person name="Salamov A."/>
            <person name="Andreopoulos B."/>
            <person name="Baker S."/>
            <person name="Barry K."/>
            <person name="Bills G."/>
            <person name="Bluhm B."/>
            <person name="Cannon C."/>
            <person name="Castanera R."/>
            <person name="Culley D."/>
            <person name="Daum C."/>
            <person name="Ezra D."/>
            <person name="Gonzalez J."/>
            <person name="Henrissat B."/>
            <person name="Kuo A."/>
            <person name="Liang C."/>
            <person name="Lipzen A."/>
            <person name="Lutzoni F."/>
            <person name="Magnuson J."/>
            <person name="Mondo S."/>
            <person name="Nolan M."/>
            <person name="Ohm R."/>
            <person name="Pangilinan J."/>
            <person name="Park H.-J."/>
            <person name="Ramirez L."/>
            <person name="Alfaro M."/>
            <person name="Sun H."/>
            <person name="Tritt A."/>
            <person name="Yoshinaga Y."/>
            <person name="Zwiers L.-H."/>
            <person name="Turgeon B."/>
            <person name="Goodwin S."/>
            <person name="Spatafora J."/>
            <person name="Crous P."/>
            <person name="Grigoriev I."/>
        </authorList>
    </citation>
    <scope>NUCLEOTIDE SEQUENCE</scope>
    <source>
        <strain evidence="4">ATCC 74209</strain>
    </source>
</reference>
<keyword evidence="2" id="KW-0521">NADP</keyword>
<evidence type="ECO:0000256" key="1">
    <source>
        <dbReference type="ARBA" id="ARBA00006484"/>
    </source>
</evidence>
<comment type="caution">
    <text evidence="4">The sequence shown here is derived from an EMBL/GenBank/DDBJ whole genome shotgun (WGS) entry which is preliminary data.</text>
</comment>
<evidence type="ECO:0000256" key="2">
    <source>
        <dbReference type="ARBA" id="ARBA00022857"/>
    </source>
</evidence>
<dbReference type="InterPro" id="IPR020904">
    <property type="entry name" value="Sc_DH/Rdtase_CS"/>
</dbReference>
<dbReference type="OrthoDB" id="37659at2759"/>
<dbReference type="Pfam" id="PF00106">
    <property type="entry name" value="adh_short"/>
    <property type="match status" value="1"/>
</dbReference>
<dbReference type="GO" id="GO:0005737">
    <property type="term" value="C:cytoplasm"/>
    <property type="evidence" value="ECO:0007669"/>
    <property type="project" value="TreeGrafter"/>
</dbReference>
<evidence type="ECO:0000313" key="5">
    <source>
        <dbReference type="Proteomes" id="UP000799536"/>
    </source>
</evidence>
<protein>
    <submittedName>
        <fullName evidence="4">NAD(P)-binding protein</fullName>
    </submittedName>
</protein>
<dbReference type="InterPro" id="IPR036291">
    <property type="entry name" value="NAD(P)-bd_dom_sf"/>
</dbReference>
<dbReference type="PROSITE" id="PS00061">
    <property type="entry name" value="ADH_SHORT"/>
    <property type="match status" value="1"/>
</dbReference>
<dbReference type="GO" id="GO:0016616">
    <property type="term" value="F:oxidoreductase activity, acting on the CH-OH group of donors, NAD or NADP as acceptor"/>
    <property type="evidence" value="ECO:0007669"/>
    <property type="project" value="TreeGrafter"/>
</dbReference>
<evidence type="ECO:0000256" key="3">
    <source>
        <dbReference type="ARBA" id="ARBA00023002"/>
    </source>
</evidence>
<dbReference type="PANTHER" id="PTHR44229:SF4">
    <property type="entry name" value="15-HYDROXYPROSTAGLANDIN DEHYDROGENASE [NAD(+)]"/>
    <property type="match status" value="1"/>
</dbReference>
<dbReference type="Gene3D" id="3.40.50.720">
    <property type="entry name" value="NAD(P)-binding Rossmann-like Domain"/>
    <property type="match status" value="1"/>
</dbReference>
<keyword evidence="3" id="KW-0560">Oxidoreductase</keyword>
<proteinExistence type="inferred from homology"/>
<dbReference type="PANTHER" id="PTHR44229">
    <property type="entry name" value="15-HYDROXYPROSTAGLANDIN DEHYDROGENASE [NAD(+)]"/>
    <property type="match status" value="1"/>
</dbReference>
<dbReference type="EMBL" id="ML994118">
    <property type="protein sequence ID" value="KAF2198777.1"/>
    <property type="molecule type" value="Genomic_DNA"/>
</dbReference>
<keyword evidence="5" id="KW-1185">Reference proteome</keyword>
<comment type="similarity">
    <text evidence="1">Belongs to the short-chain dehydrogenases/reductases (SDR) family.</text>
</comment>
<dbReference type="AlphaFoldDB" id="A0A9P4JL91"/>